<protein>
    <submittedName>
        <fullName evidence="7">RRP46</fullName>
    </submittedName>
</protein>
<dbReference type="GO" id="GO:0005730">
    <property type="term" value="C:nucleolus"/>
    <property type="evidence" value="ECO:0007669"/>
    <property type="project" value="TreeGrafter"/>
</dbReference>
<proteinExistence type="inferred from homology"/>
<evidence type="ECO:0000313" key="7">
    <source>
        <dbReference type="EMBL" id="CAF2760090.1"/>
    </source>
</evidence>
<dbReference type="InterPro" id="IPR036345">
    <property type="entry name" value="ExoRNase_PH_dom2_sf"/>
</dbReference>
<accession>A0A7R8CFG0</accession>
<sequence>MSSLEQRDLFAESGILSAYDGSASLSQGGTLSYAAVSGPGEPRLSTKDRLYDQTVVDIYYRTHERDFASKNLGTFSECLKSGLIPTDYPRTGTALYLQQGEDDGSYSATSLNAGMLALMDSGIALQFLTAAVNIAYNSESGSFILDPDKLESQNAQALILFVFESRSRQMISSSLQKGKVSLKVFNKALKMAREASASIFDFYRKAVEKKFSKD</sequence>
<dbReference type="PANTHER" id="PTHR11953">
    <property type="entry name" value="EXOSOME COMPLEX COMPONENT"/>
    <property type="match status" value="1"/>
</dbReference>
<dbReference type="EMBL" id="HG994580">
    <property type="protein sequence ID" value="CAF2760090.1"/>
    <property type="molecule type" value="Genomic_DNA"/>
</dbReference>
<dbReference type="SUPFAM" id="SSF55666">
    <property type="entry name" value="Ribonuclease PH domain 2-like"/>
    <property type="match status" value="1"/>
</dbReference>
<evidence type="ECO:0000256" key="1">
    <source>
        <dbReference type="ARBA" id="ARBA00004123"/>
    </source>
</evidence>
<dbReference type="GO" id="GO:0000177">
    <property type="term" value="C:cytoplasmic exosome (RNase complex)"/>
    <property type="evidence" value="ECO:0007669"/>
    <property type="project" value="TreeGrafter"/>
</dbReference>
<keyword evidence="8" id="KW-1185">Reference proteome</keyword>
<dbReference type="AlphaFoldDB" id="A0A7R8CFG0"/>
<gene>
    <name evidence="7" type="ORF">LSAA_2141</name>
</gene>
<dbReference type="GO" id="GO:0071028">
    <property type="term" value="P:nuclear mRNA surveillance"/>
    <property type="evidence" value="ECO:0007669"/>
    <property type="project" value="TreeGrafter"/>
</dbReference>
<dbReference type="GO" id="GO:0034475">
    <property type="term" value="P:U4 snRNA 3'-end processing"/>
    <property type="evidence" value="ECO:0007669"/>
    <property type="project" value="TreeGrafter"/>
</dbReference>
<dbReference type="InterPro" id="IPR020568">
    <property type="entry name" value="Ribosomal_Su5_D2-typ_SF"/>
</dbReference>
<dbReference type="Proteomes" id="UP000675881">
    <property type="component" value="Chromosome 1"/>
</dbReference>
<dbReference type="GO" id="GO:0071051">
    <property type="term" value="P:poly(A)-dependent snoRNA 3'-end processing"/>
    <property type="evidence" value="ECO:0007669"/>
    <property type="project" value="TreeGrafter"/>
</dbReference>
<evidence type="ECO:0000256" key="3">
    <source>
        <dbReference type="ARBA" id="ARBA00022552"/>
    </source>
</evidence>
<reference evidence="7" key="1">
    <citation type="submission" date="2021-02" db="EMBL/GenBank/DDBJ databases">
        <authorList>
            <person name="Bekaert M."/>
        </authorList>
    </citation>
    <scope>NUCLEOTIDE SEQUENCE</scope>
    <source>
        <strain evidence="7">IoA-00</strain>
    </source>
</reference>
<comment type="subcellular location">
    <subcellularLocation>
        <location evidence="1">Nucleus</location>
    </subcellularLocation>
</comment>
<dbReference type="SUPFAM" id="SSF54211">
    <property type="entry name" value="Ribosomal protein S5 domain 2-like"/>
    <property type="match status" value="1"/>
</dbReference>
<evidence type="ECO:0000256" key="2">
    <source>
        <dbReference type="ARBA" id="ARBA00006678"/>
    </source>
</evidence>
<dbReference type="Pfam" id="PF01138">
    <property type="entry name" value="RNase_PH"/>
    <property type="match status" value="1"/>
</dbReference>
<keyword evidence="3" id="KW-0698">rRNA processing</keyword>
<name>A0A7R8CFG0_LEPSM</name>
<evidence type="ECO:0000256" key="5">
    <source>
        <dbReference type="ARBA" id="ARBA00023242"/>
    </source>
</evidence>
<dbReference type="InterPro" id="IPR001247">
    <property type="entry name" value="ExoRNase_PH_dom1"/>
</dbReference>
<evidence type="ECO:0000313" key="8">
    <source>
        <dbReference type="Proteomes" id="UP000675881"/>
    </source>
</evidence>
<comment type="similarity">
    <text evidence="2">Belongs to the RNase PH family.</text>
</comment>
<organism evidence="7 8">
    <name type="scientific">Lepeophtheirus salmonis</name>
    <name type="common">Salmon louse</name>
    <name type="synonym">Caligus salmonis</name>
    <dbReference type="NCBI Taxonomy" id="72036"/>
    <lineage>
        <taxon>Eukaryota</taxon>
        <taxon>Metazoa</taxon>
        <taxon>Ecdysozoa</taxon>
        <taxon>Arthropoda</taxon>
        <taxon>Crustacea</taxon>
        <taxon>Multicrustacea</taxon>
        <taxon>Hexanauplia</taxon>
        <taxon>Copepoda</taxon>
        <taxon>Siphonostomatoida</taxon>
        <taxon>Caligidae</taxon>
        <taxon>Lepeophtheirus</taxon>
    </lineage>
</organism>
<feature type="domain" description="Exoribonuclease phosphorolytic" evidence="6">
    <location>
        <begin position="5"/>
        <end position="123"/>
    </location>
</feature>
<dbReference type="GO" id="GO:0000176">
    <property type="term" value="C:nuclear exosome (RNase complex)"/>
    <property type="evidence" value="ECO:0007669"/>
    <property type="project" value="TreeGrafter"/>
</dbReference>
<dbReference type="GO" id="GO:0016075">
    <property type="term" value="P:rRNA catabolic process"/>
    <property type="evidence" value="ECO:0007669"/>
    <property type="project" value="TreeGrafter"/>
</dbReference>
<dbReference type="OrthoDB" id="27298at2759"/>
<evidence type="ECO:0000259" key="6">
    <source>
        <dbReference type="Pfam" id="PF01138"/>
    </source>
</evidence>
<keyword evidence="5" id="KW-0539">Nucleus</keyword>
<evidence type="ECO:0000256" key="4">
    <source>
        <dbReference type="ARBA" id="ARBA00022835"/>
    </source>
</evidence>
<dbReference type="GO" id="GO:0003723">
    <property type="term" value="F:RNA binding"/>
    <property type="evidence" value="ECO:0007669"/>
    <property type="project" value="TreeGrafter"/>
</dbReference>
<dbReference type="GO" id="GO:0006364">
    <property type="term" value="P:rRNA processing"/>
    <property type="evidence" value="ECO:0007669"/>
    <property type="project" value="UniProtKB-KW"/>
</dbReference>
<keyword evidence="4" id="KW-0271">Exosome</keyword>
<dbReference type="PANTHER" id="PTHR11953:SF1">
    <property type="entry name" value="EXOSOME COMPLEX COMPONENT RRP46"/>
    <property type="match status" value="1"/>
</dbReference>
<dbReference type="Gene3D" id="3.30.230.70">
    <property type="entry name" value="GHMP Kinase, N-terminal domain"/>
    <property type="match status" value="1"/>
</dbReference>
<dbReference type="InterPro" id="IPR027408">
    <property type="entry name" value="PNPase/RNase_PH_dom_sf"/>
</dbReference>
<dbReference type="InterPro" id="IPR050080">
    <property type="entry name" value="RNase_PH"/>
</dbReference>